<sequence>MLIQPKQQPTEKVAKHIPPVGSIPDVELGQYIFKKNAVEKYTTSDNTEA</sequence>
<gene>
    <name evidence="1" type="ORF">SAMN05421741_13015</name>
</gene>
<protein>
    <submittedName>
        <fullName evidence="1">Uncharacterized protein</fullName>
    </submittedName>
</protein>
<name>A0A1I5FNZ5_9FLAO</name>
<evidence type="ECO:0000313" key="1">
    <source>
        <dbReference type="EMBL" id="SFO25508.1"/>
    </source>
</evidence>
<keyword evidence="2" id="KW-1185">Reference proteome</keyword>
<evidence type="ECO:0000313" key="2">
    <source>
        <dbReference type="Proteomes" id="UP000199036"/>
    </source>
</evidence>
<proteinExistence type="predicted"/>
<organism evidence="1 2">
    <name type="scientific">Paenimyroides ummariense</name>
    <dbReference type="NCBI Taxonomy" id="913024"/>
    <lineage>
        <taxon>Bacteria</taxon>
        <taxon>Pseudomonadati</taxon>
        <taxon>Bacteroidota</taxon>
        <taxon>Flavobacteriia</taxon>
        <taxon>Flavobacteriales</taxon>
        <taxon>Flavobacteriaceae</taxon>
        <taxon>Paenimyroides</taxon>
    </lineage>
</organism>
<reference evidence="2" key="1">
    <citation type="submission" date="2016-10" db="EMBL/GenBank/DDBJ databases">
        <authorList>
            <person name="Varghese N."/>
            <person name="Submissions S."/>
        </authorList>
    </citation>
    <scope>NUCLEOTIDE SEQUENCE [LARGE SCALE GENOMIC DNA]</scope>
    <source>
        <strain evidence="2">DS-12</strain>
    </source>
</reference>
<accession>A0A1I5FNZ5</accession>
<dbReference type="Proteomes" id="UP000199036">
    <property type="component" value="Unassembled WGS sequence"/>
</dbReference>
<dbReference type="AlphaFoldDB" id="A0A1I5FNZ5"/>
<dbReference type="EMBL" id="FOVI01000030">
    <property type="protein sequence ID" value="SFO25508.1"/>
    <property type="molecule type" value="Genomic_DNA"/>
</dbReference>